<dbReference type="PANTHER" id="PTHR31435">
    <property type="entry name" value="PROTEIN NATD1"/>
    <property type="match status" value="1"/>
</dbReference>
<accession>A0A2D2CVB9</accession>
<dbReference type="SUPFAM" id="SSF55729">
    <property type="entry name" value="Acyl-CoA N-acyltransferases (Nat)"/>
    <property type="match status" value="1"/>
</dbReference>
<dbReference type="PANTHER" id="PTHR31435:SF10">
    <property type="entry name" value="BSR4717 PROTEIN"/>
    <property type="match status" value="1"/>
</dbReference>
<dbReference type="AlphaFoldDB" id="A0A2D2CVB9"/>
<dbReference type="RefSeq" id="WP_003610941.1">
    <property type="nucleotide sequence ID" value="NZ_ADVE02000001.1"/>
</dbReference>
<sequence>MNSIVRLDHPSGKAHGAIHDNVELDRFELDFDEGTAVAYYRLTQDAIVFVHTYTPEPLRGRGAASQLVRGALEWARARGLKVVPECSFVAEYIIRHPEYADLLAAPRASA</sequence>
<dbReference type="InterPro" id="IPR016181">
    <property type="entry name" value="Acyl_CoA_acyltransferase"/>
</dbReference>
<evidence type="ECO:0000313" key="3">
    <source>
        <dbReference type="Proteomes" id="UP000230709"/>
    </source>
</evidence>
<dbReference type="Proteomes" id="UP000230709">
    <property type="component" value="Chromosome"/>
</dbReference>
<dbReference type="InterPro" id="IPR031165">
    <property type="entry name" value="GNAT_YJDJ"/>
</dbReference>
<reference evidence="3" key="1">
    <citation type="submission" date="2017-10" db="EMBL/GenBank/DDBJ databases">
        <title>Completed PacBio SMRT sequence of Methylosinus trichosporium OB3b reveals presence of a third large plasmid.</title>
        <authorList>
            <person name="Charles T.C."/>
            <person name="Lynch M.D.J."/>
            <person name="Heil J.R."/>
            <person name="Cheng J."/>
        </authorList>
    </citation>
    <scope>NUCLEOTIDE SEQUENCE [LARGE SCALE GENOMIC DNA]</scope>
    <source>
        <strain evidence="3">OB3b</strain>
    </source>
</reference>
<organism evidence="2 3">
    <name type="scientific">Methylosinus trichosporium (strain ATCC 35070 / NCIMB 11131 / UNIQEM 75 / OB3b)</name>
    <dbReference type="NCBI Taxonomy" id="595536"/>
    <lineage>
        <taxon>Bacteria</taxon>
        <taxon>Pseudomonadati</taxon>
        <taxon>Pseudomonadota</taxon>
        <taxon>Alphaproteobacteria</taxon>
        <taxon>Hyphomicrobiales</taxon>
        <taxon>Methylocystaceae</taxon>
        <taxon>Methylosinus</taxon>
    </lineage>
</organism>
<dbReference type="PROSITE" id="PS51729">
    <property type="entry name" value="GNAT_YJDJ"/>
    <property type="match status" value="1"/>
</dbReference>
<evidence type="ECO:0000259" key="1">
    <source>
        <dbReference type="PROSITE" id="PS51729"/>
    </source>
</evidence>
<dbReference type="KEGG" id="mtw:CQW49_00845"/>
<feature type="domain" description="N-acetyltransferase" evidence="1">
    <location>
        <begin position="19"/>
        <end position="104"/>
    </location>
</feature>
<dbReference type="EMBL" id="CP023737">
    <property type="protein sequence ID" value="ATQ66599.1"/>
    <property type="molecule type" value="Genomic_DNA"/>
</dbReference>
<proteinExistence type="predicted"/>
<dbReference type="GO" id="GO:0016740">
    <property type="term" value="F:transferase activity"/>
    <property type="evidence" value="ECO:0007669"/>
    <property type="project" value="UniProtKB-KW"/>
</dbReference>
<keyword evidence="3" id="KW-1185">Reference proteome</keyword>
<gene>
    <name evidence="2" type="ORF">CQW49_00845</name>
</gene>
<dbReference type="InterPro" id="IPR045057">
    <property type="entry name" value="Gcn5-rel_NAT"/>
</dbReference>
<name>A0A2D2CVB9_METT3</name>
<protein>
    <submittedName>
        <fullName evidence="2">N-acetyltransferase</fullName>
    </submittedName>
</protein>
<dbReference type="Gene3D" id="3.40.630.30">
    <property type="match status" value="1"/>
</dbReference>
<dbReference type="Pfam" id="PF14542">
    <property type="entry name" value="Acetyltransf_CG"/>
    <property type="match status" value="1"/>
</dbReference>
<dbReference type="CDD" id="cd04301">
    <property type="entry name" value="NAT_SF"/>
    <property type="match status" value="1"/>
</dbReference>
<keyword evidence="2" id="KW-0808">Transferase</keyword>
<evidence type="ECO:0000313" key="2">
    <source>
        <dbReference type="EMBL" id="ATQ66599.1"/>
    </source>
</evidence>
<dbReference type="STRING" id="595536.GCA_000178815_00776"/>